<keyword evidence="7" id="KW-0540">Nuclease</keyword>
<dbReference type="NCBIfam" id="TIGR01069">
    <property type="entry name" value="mutS2"/>
    <property type="match status" value="1"/>
</dbReference>
<keyword evidence="6 7" id="KW-0238">DNA-binding</keyword>
<dbReference type="Pfam" id="PF01713">
    <property type="entry name" value="Smr"/>
    <property type="match status" value="1"/>
</dbReference>
<dbReference type="GO" id="GO:0045910">
    <property type="term" value="P:negative regulation of DNA recombination"/>
    <property type="evidence" value="ECO:0007669"/>
    <property type="project" value="InterPro"/>
</dbReference>
<dbReference type="SUPFAM" id="SSF52540">
    <property type="entry name" value="P-loop containing nucleoside triphosphate hydrolases"/>
    <property type="match status" value="1"/>
</dbReference>
<evidence type="ECO:0000256" key="8">
    <source>
        <dbReference type="SAM" id="Coils"/>
    </source>
</evidence>
<dbReference type="EC" id="3.6.4.-" evidence="7"/>
<comment type="caution">
    <text evidence="11">The sequence shown here is derived from an EMBL/GenBank/DDBJ whole genome shotgun (WGS) entry which is preliminary data.</text>
</comment>
<dbReference type="GO" id="GO:0043023">
    <property type="term" value="F:ribosomal large subunit binding"/>
    <property type="evidence" value="ECO:0007669"/>
    <property type="project" value="UniProtKB-UniRule"/>
</dbReference>
<accession>A0A7W7ZCK2</accession>
<comment type="function">
    <text evidence="7">Endonuclease that is involved in the suppression of homologous recombination and thus may have a key role in the control of bacterial genetic diversity.</text>
</comment>
<dbReference type="GO" id="GO:0016887">
    <property type="term" value="F:ATP hydrolysis activity"/>
    <property type="evidence" value="ECO:0007669"/>
    <property type="project" value="InterPro"/>
</dbReference>
<name>A0A7W7ZCK2_9BACT</name>
<feature type="region of interest" description="Disordered" evidence="9">
    <location>
        <begin position="336"/>
        <end position="362"/>
    </location>
</feature>
<evidence type="ECO:0000256" key="9">
    <source>
        <dbReference type="SAM" id="MobiDB-lite"/>
    </source>
</evidence>
<dbReference type="InterPro" id="IPR036187">
    <property type="entry name" value="DNA_mismatch_repair_MutS_sf"/>
</dbReference>
<comment type="function">
    <text evidence="7">Acts as a ribosome collision sensor, splitting the ribosome into its 2 subunits. Detects stalled/collided 70S ribosomes which it binds and splits by an ATP-hydrolysis driven conformational change. Acts upstream of the ribosome quality control system (RQC), a ribosome-associated complex that mediates the extraction of incompletely synthesized nascent chains from stalled ribosomes and their subsequent degradation. Probably generates substrates for RQC.</text>
</comment>
<dbReference type="InterPro" id="IPR046893">
    <property type="entry name" value="MSSS"/>
</dbReference>
<dbReference type="GO" id="GO:0030983">
    <property type="term" value="F:mismatched DNA binding"/>
    <property type="evidence" value="ECO:0007669"/>
    <property type="project" value="InterPro"/>
</dbReference>
<comment type="similarity">
    <text evidence="7">Belongs to the DNA mismatch repair MutS family. MutS2 subfamily.</text>
</comment>
<evidence type="ECO:0000256" key="4">
    <source>
        <dbReference type="ARBA" id="ARBA00022840"/>
    </source>
</evidence>
<evidence type="ECO:0000256" key="3">
    <source>
        <dbReference type="ARBA" id="ARBA00022801"/>
    </source>
</evidence>
<keyword evidence="7" id="KW-0255">Endonuclease</keyword>
<dbReference type="GO" id="GO:0006298">
    <property type="term" value="P:mismatch repair"/>
    <property type="evidence" value="ECO:0007669"/>
    <property type="project" value="InterPro"/>
</dbReference>
<feature type="compositionally biased region" description="Basic and acidic residues" evidence="9">
    <location>
        <begin position="729"/>
        <end position="738"/>
    </location>
</feature>
<dbReference type="RefSeq" id="WP_348641285.1">
    <property type="nucleotide sequence ID" value="NZ_JACHIP010000002.1"/>
</dbReference>
<dbReference type="GO" id="GO:0005524">
    <property type="term" value="F:ATP binding"/>
    <property type="evidence" value="ECO:0007669"/>
    <property type="project" value="UniProtKB-UniRule"/>
</dbReference>
<dbReference type="InterPro" id="IPR036063">
    <property type="entry name" value="Smr_dom_sf"/>
</dbReference>
<reference evidence="11 12" key="1">
    <citation type="submission" date="2020-08" db="EMBL/GenBank/DDBJ databases">
        <title>Genomic Encyclopedia of Type Strains, Phase IV (KMG-V): Genome sequencing to study the core and pangenomes of soil and plant-associated prokaryotes.</title>
        <authorList>
            <person name="Whitman W."/>
        </authorList>
    </citation>
    <scope>NUCLEOTIDE SEQUENCE [LARGE SCALE GENOMIC DNA]</scope>
    <source>
        <strain evidence="11 12">M8UP14</strain>
    </source>
</reference>
<dbReference type="Pfam" id="PF20297">
    <property type="entry name" value="MSSS"/>
    <property type="match status" value="1"/>
</dbReference>
<comment type="subunit">
    <text evidence="7">Homodimer. Binds to stalled ribosomes, contacting rRNA.</text>
</comment>
<dbReference type="Gene3D" id="3.30.1370.110">
    <property type="match status" value="1"/>
</dbReference>
<dbReference type="Proteomes" id="UP000540989">
    <property type="component" value="Unassembled WGS sequence"/>
</dbReference>
<dbReference type="PROSITE" id="PS50828">
    <property type="entry name" value="SMR"/>
    <property type="match status" value="1"/>
</dbReference>
<dbReference type="InterPro" id="IPR000432">
    <property type="entry name" value="DNA_mismatch_repair_MutS_C"/>
</dbReference>
<dbReference type="FunFam" id="3.40.50.300:FF:000830">
    <property type="entry name" value="Endonuclease MutS2"/>
    <property type="match status" value="1"/>
</dbReference>
<dbReference type="GO" id="GO:0019843">
    <property type="term" value="F:rRNA binding"/>
    <property type="evidence" value="ECO:0007669"/>
    <property type="project" value="UniProtKB-UniRule"/>
</dbReference>
<dbReference type="SMART" id="SM00463">
    <property type="entry name" value="SMR"/>
    <property type="match status" value="1"/>
</dbReference>
<evidence type="ECO:0000256" key="2">
    <source>
        <dbReference type="ARBA" id="ARBA00022741"/>
    </source>
</evidence>
<dbReference type="EC" id="3.1.-.-" evidence="7"/>
<evidence type="ECO:0000313" key="11">
    <source>
        <dbReference type="EMBL" id="MBB5057337.1"/>
    </source>
</evidence>
<keyword evidence="2 7" id="KW-0547">Nucleotide-binding</keyword>
<gene>
    <name evidence="7" type="primary">mutS2</name>
    <name evidence="7" type="synonym">rqcU</name>
    <name evidence="11" type="ORF">HDF16_002022</name>
</gene>
<keyword evidence="3 7" id="KW-0378">Hydrolase</keyword>
<dbReference type="InterPro" id="IPR002625">
    <property type="entry name" value="Smr_dom"/>
</dbReference>
<dbReference type="InterPro" id="IPR005747">
    <property type="entry name" value="MutS2"/>
</dbReference>
<feature type="coiled-coil region" evidence="8">
    <location>
        <begin position="623"/>
        <end position="686"/>
    </location>
</feature>
<keyword evidence="5 7" id="KW-0694">RNA-binding</keyword>
<sequence length="907" mass="98438">MPQPSLIPVIPAPLTETSAIALEWPRLRKHIATRTTSPLGRAWVTGLEPSSDLSWIETQHQRTSELRAMLAAGGTFDFNGLFDPTTQLDKARIEGAALESLEILNLLNVAERVAAWRNLFTSAEATRANGLASATSIAALTAPLLDHDLANLLRALRGKIEPDGSLSDDASPELRRIRRAMERQHRAIEDSLRRSLRSLASEGSAQDELITIRGDRFVIPVKAEFRRRVPGVIHGASSSGQTVFVEPLETIEQNNELVRLLDEEQSEIHRILVAMTRALGENATALHLGTAILAEVESHIARARFANDLNCTRPKFTVGTDVNNAVILSEVRRAPATDGVEGPATPPQSPQPLQASSHETRVPHLRDGSIVAKVGIRAKHEPLSSNDPQISLTNARHPLLELRMRASAREEGTAALTPIPLTIALPAEARQLIISGPNTGGKTVTLKTTGLLALMAQAGIPVPAEEAILPLFHSIYADIGDAQSIERNLSSFSAHVVNLDRISRLADANSLVLLDELGSATDPEEGAALAVAVASHFLATNSWTCITTHLTSLKVYAANHAGVLNAAVGFDQATLSPTYQLRLGVPGASAGLNIAARLGMSEAIMQVAREQMTTQTADIGAFLDQLHDQLREAESERASLHAKEEELRKEKIRLDIEGRAEQKARIRELEQKLETLMQDFATQIKDTVKAIDDKALAQKISRDADLRLARAKREFSDQFRGTIVAHNTGADKHPDRASNAKSPLQQAPRAIKPGDLVTLKSLGRQARVERVIDAKNYEVSIGPMKMRASSDDITDVVTVQAITPLQAARKRGGVTISTATSSDSDYMSSEINVIGRTADEAETEVERFLDRAFLAGLPRIRIVHGTGMGVLRRTLREYLRSHPHVTTVTEPAQNEGGQGATVVELRQ</sequence>
<keyword evidence="12" id="KW-1185">Reference proteome</keyword>
<evidence type="ECO:0000256" key="5">
    <source>
        <dbReference type="ARBA" id="ARBA00022884"/>
    </source>
</evidence>
<keyword evidence="1 7" id="KW-0699">rRNA-binding</keyword>
<dbReference type="Gene3D" id="3.40.50.300">
    <property type="entry name" value="P-loop containing nucleotide triphosphate hydrolases"/>
    <property type="match status" value="1"/>
</dbReference>
<dbReference type="GO" id="GO:0140664">
    <property type="term" value="F:ATP-dependent DNA damage sensor activity"/>
    <property type="evidence" value="ECO:0007669"/>
    <property type="project" value="InterPro"/>
</dbReference>
<evidence type="ECO:0000313" key="12">
    <source>
        <dbReference type="Proteomes" id="UP000540989"/>
    </source>
</evidence>
<proteinExistence type="inferred from homology"/>
<evidence type="ECO:0000256" key="7">
    <source>
        <dbReference type="HAMAP-Rule" id="MF_00092"/>
    </source>
</evidence>
<dbReference type="InterPro" id="IPR045076">
    <property type="entry name" value="MutS"/>
</dbReference>
<feature type="region of interest" description="Disordered" evidence="9">
    <location>
        <begin position="727"/>
        <end position="746"/>
    </location>
</feature>
<evidence type="ECO:0000259" key="10">
    <source>
        <dbReference type="PROSITE" id="PS50828"/>
    </source>
</evidence>
<protein>
    <recommendedName>
        <fullName evidence="7">Endonuclease MutS2</fullName>
        <ecNumber evidence="7">3.1.-.-</ecNumber>
    </recommendedName>
    <alternativeName>
        <fullName evidence="7">Ribosome-associated protein quality control-upstream factor</fullName>
        <shortName evidence="7">RQC-upstream factor</shortName>
        <shortName evidence="7">RqcU</shortName>
        <ecNumber evidence="7">3.6.4.-</ecNumber>
    </alternativeName>
</protein>
<organism evidence="11 12">
    <name type="scientific">Granulicella aggregans</name>
    <dbReference type="NCBI Taxonomy" id="474949"/>
    <lineage>
        <taxon>Bacteria</taxon>
        <taxon>Pseudomonadati</taxon>
        <taxon>Acidobacteriota</taxon>
        <taxon>Terriglobia</taxon>
        <taxon>Terriglobales</taxon>
        <taxon>Acidobacteriaceae</taxon>
        <taxon>Granulicella</taxon>
    </lineage>
</organism>
<dbReference type="EMBL" id="JACHIP010000002">
    <property type="protein sequence ID" value="MBB5057337.1"/>
    <property type="molecule type" value="Genomic_DNA"/>
</dbReference>
<dbReference type="InterPro" id="IPR027417">
    <property type="entry name" value="P-loop_NTPase"/>
</dbReference>
<dbReference type="PANTHER" id="PTHR48466">
    <property type="entry name" value="OS10G0509000 PROTEIN-RELATED"/>
    <property type="match status" value="1"/>
</dbReference>
<dbReference type="AlphaFoldDB" id="A0A7W7ZCK2"/>
<dbReference type="PIRSF" id="PIRSF005814">
    <property type="entry name" value="MutS_YshD"/>
    <property type="match status" value="1"/>
</dbReference>
<keyword evidence="4 7" id="KW-0067">ATP-binding</keyword>
<evidence type="ECO:0000256" key="6">
    <source>
        <dbReference type="ARBA" id="ARBA00023125"/>
    </source>
</evidence>
<dbReference type="SMART" id="SM00533">
    <property type="entry name" value="MUTSd"/>
    <property type="match status" value="1"/>
</dbReference>
<dbReference type="PANTHER" id="PTHR48466:SF2">
    <property type="entry name" value="OS10G0509000 PROTEIN"/>
    <property type="match status" value="1"/>
</dbReference>
<evidence type="ECO:0000256" key="1">
    <source>
        <dbReference type="ARBA" id="ARBA00022730"/>
    </source>
</evidence>
<feature type="domain" description="Smr" evidence="10">
    <location>
        <begin position="831"/>
        <end position="906"/>
    </location>
</feature>
<dbReference type="SMART" id="SM00534">
    <property type="entry name" value="MUTSac"/>
    <property type="match status" value="1"/>
</dbReference>
<dbReference type="Pfam" id="PF00488">
    <property type="entry name" value="MutS_V"/>
    <property type="match status" value="1"/>
</dbReference>
<dbReference type="GO" id="GO:0072344">
    <property type="term" value="P:rescue of stalled ribosome"/>
    <property type="evidence" value="ECO:0007669"/>
    <property type="project" value="UniProtKB-UniRule"/>
</dbReference>
<dbReference type="HAMAP" id="MF_00092">
    <property type="entry name" value="MutS2"/>
    <property type="match status" value="1"/>
</dbReference>
<feature type="binding site" evidence="7">
    <location>
        <begin position="436"/>
        <end position="443"/>
    </location>
    <ligand>
        <name>ATP</name>
        <dbReference type="ChEBI" id="CHEBI:30616"/>
    </ligand>
</feature>
<dbReference type="SUPFAM" id="SSF48334">
    <property type="entry name" value="DNA repair protein MutS, domain III"/>
    <property type="match status" value="1"/>
</dbReference>
<keyword evidence="8" id="KW-0175">Coiled coil</keyword>
<dbReference type="InterPro" id="IPR007696">
    <property type="entry name" value="DNA_mismatch_repair_MutS_core"/>
</dbReference>
<dbReference type="GO" id="GO:0004519">
    <property type="term" value="F:endonuclease activity"/>
    <property type="evidence" value="ECO:0007669"/>
    <property type="project" value="UniProtKB-UniRule"/>
</dbReference>